<feature type="transmembrane region" description="Helical" evidence="1">
    <location>
        <begin position="86"/>
        <end position="105"/>
    </location>
</feature>
<gene>
    <name evidence="3" type="ORF">RUMHYD_01676</name>
</gene>
<keyword evidence="4" id="KW-1185">Reference proteome</keyword>
<dbReference type="eggNOG" id="COG4640">
    <property type="taxonomic scope" value="Bacteria"/>
</dbReference>
<dbReference type="GeneID" id="86822210"/>
<dbReference type="AlphaFoldDB" id="C0CLF5"/>
<comment type="caution">
    <text evidence="3">The sequence shown here is derived from an EMBL/GenBank/DDBJ whole genome shotgun (WGS) entry which is preliminary data.</text>
</comment>
<name>C0CLF5_BLAHS</name>
<reference evidence="3 4" key="1">
    <citation type="submission" date="2009-01" db="EMBL/GenBank/DDBJ databases">
        <authorList>
            <person name="Fulton L."/>
            <person name="Clifton S."/>
            <person name="Fulton B."/>
            <person name="Xu J."/>
            <person name="Minx P."/>
            <person name="Pepin K.H."/>
            <person name="Johnson M."/>
            <person name="Bhonagiri V."/>
            <person name="Nash W.E."/>
            <person name="Mardis E.R."/>
            <person name="Wilson R.K."/>
        </authorList>
    </citation>
    <scope>NUCLEOTIDE SEQUENCE [LARGE SCALE GENOMIC DNA]</scope>
    <source>
        <strain evidence="4">DSM 10507 / JCM 14656 / S5a33</strain>
    </source>
</reference>
<dbReference type="Pfam" id="PF14018">
    <property type="entry name" value="DUF4234"/>
    <property type="match status" value="1"/>
</dbReference>
<protein>
    <recommendedName>
        <fullName evidence="2">DUF4234 domain-containing protein</fullName>
    </recommendedName>
</protein>
<dbReference type="RefSeq" id="WP_005948447.1">
    <property type="nucleotide sequence ID" value="NZ_CP136423.1"/>
</dbReference>
<dbReference type="PATRIC" id="fig|476272.21.peg.2046"/>
<reference evidence="3 4" key="2">
    <citation type="submission" date="2009-02" db="EMBL/GenBank/DDBJ databases">
        <title>Draft genome sequence of Blautia hydrogenotrophica DSM 10507 (Ruminococcus hydrogenotrophicus DSM 10507).</title>
        <authorList>
            <person name="Sudarsanam P."/>
            <person name="Ley R."/>
            <person name="Guruge J."/>
            <person name="Turnbaugh P.J."/>
            <person name="Mahowald M."/>
            <person name="Liep D."/>
            <person name="Gordon J."/>
        </authorList>
    </citation>
    <scope>NUCLEOTIDE SEQUENCE [LARGE SCALE GENOMIC DNA]</scope>
    <source>
        <strain evidence="4">DSM 10507 / JCM 14656 / S5a33</strain>
    </source>
</reference>
<feature type="transmembrane region" description="Helical" evidence="1">
    <location>
        <begin position="48"/>
        <end position="65"/>
    </location>
</feature>
<evidence type="ECO:0000313" key="4">
    <source>
        <dbReference type="Proteomes" id="UP000003100"/>
    </source>
</evidence>
<evidence type="ECO:0000256" key="1">
    <source>
        <dbReference type="SAM" id="Phobius"/>
    </source>
</evidence>
<dbReference type="HOGENOM" id="CLU_094908_2_1_9"/>
<organism evidence="3 4">
    <name type="scientific">Blautia hydrogenotrophica (strain DSM 10507 / JCM 14656 / S5a33)</name>
    <name type="common">Ruminococcus hydrogenotrophicus</name>
    <dbReference type="NCBI Taxonomy" id="476272"/>
    <lineage>
        <taxon>Bacteria</taxon>
        <taxon>Bacillati</taxon>
        <taxon>Bacillota</taxon>
        <taxon>Clostridia</taxon>
        <taxon>Lachnospirales</taxon>
        <taxon>Lachnospiraceae</taxon>
        <taxon>Blautia</taxon>
    </lineage>
</organism>
<feature type="domain" description="DUF4234" evidence="2">
    <location>
        <begin position="6"/>
        <end position="72"/>
    </location>
</feature>
<keyword evidence="1" id="KW-0812">Transmembrane</keyword>
<feature type="transmembrane region" description="Helical" evidence="1">
    <location>
        <begin position="7"/>
        <end position="28"/>
    </location>
</feature>
<evidence type="ECO:0000259" key="2">
    <source>
        <dbReference type="Pfam" id="PF14018"/>
    </source>
</evidence>
<keyword evidence="1" id="KW-0472">Membrane</keyword>
<accession>C0CLF5</accession>
<dbReference type="Proteomes" id="UP000003100">
    <property type="component" value="Unassembled WGS sequence"/>
</dbReference>
<proteinExistence type="predicted"/>
<dbReference type="InterPro" id="IPR025328">
    <property type="entry name" value="DUF4234"/>
</dbReference>
<dbReference type="EMBL" id="ACBZ01000083">
    <property type="protein sequence ID" value="EEG49379.1"/>
    <property type="molecule type" value="Genomic_DNA"/>
</dbReference>
<evidence type="ECO:0000313" key="3">
    <source>
        <dbReference type="EMBL" id="EEG49379.1"/>
    </source>
</evidence>
<sequence>MMGKERSIVLCIIFTIITCGIYGIYWMIVLNDDMLDALEEEGTSGGMVFLFSLITCGIYGLYWIYQMGKRVDRLNDRYGRHTDNSGLLYLLVSIIGLQIVVYAIMQNELNLYFRDSNFKYY</sequence>
<keyword evidence="1" id="KW-1133">Transmembrane helix</keyword>